<dbReference type="OrthoDB" id="388551at2"/>
<protein>
    <submittedName>
        <fullName evidence="2">Endonuclease</fullName>
    </submittedName>
</protein>
<dbReference type="AlphaFoldDB" id="A0A2J0PG00"/>
<accession>A0A2J0PG00</accession>
<evidence type="ECO:0000313" key="2">
    <source>
        <dbReference type="EMBL" id="PJD70932.1"/>
    </source>
</evidence>
<keyword evidence="2" id="KW-0378">Hydrolase</keyword>
<organism evidence="2">
    <name type="scientific">Enterobacter kobei</name>
    <dbReference type="NCBI Taxonomy" id="208224"/>
    <lineage>
        <taxon>Bacteria</taxon>
        <taxon>Pseudomonadati</taxon>
        <taxon>Pseudomonadota</taxon>
        <taxon>Gammaproteobacteria</taxon>
        <taxon>Enterobacterales</taxon>
        <taxon>Enterobacteriaceae</taxon>
        <taxon>Enterobacter</taxon>
        <taxon>Enterobacter cloacae complex</taxon>
    </lineage>
</organism>
<dbReference type="InterPro" id="IPR044925">
    <property type="entry name" value="His-Me_finger_sf"/>
</dbReference>
<reference evidence="2 3" key="1">
    <citation type="journal article" date="2017" name="J. Antimicrob. Chemother.">
        <title>Characterization of the population structure, drug resistance mechanisms and plasmids of the community-associated Enterobacter cloacae complex in China.</title>
        <authorList>
            <person name="Zhou K."/>
            <person name="Yu W."/>
            <person name="Cao X."/>
            <person name="Shen P."/>
            <person name="Lu H."/>
            <person name="Luo Q."/>
            <person name="Rossen J.W.A."/>
            <person name="Xiao Y."/>
        </authorList>
    </citation>
    <scope>NUCLEOTIDE SEQUENCE [LARGE SCALE GENOMIC DNA]</scope>
    <source>
        <strain evidence="2">ECC1097</strain>
    </source>
</reference>
<keyword evidence="2" id="KW-0540">Nuclease</keyword>
<keyword evidence="2" id="KW-0255">Endonuclease</keyword>
<dbReference type="Gene3D" id="1.20.5.2050">
    <property type="match status" value="1"/>
</dbReference>
<sequence>MEDDRSFVYEMTQHMFEAYQAGVAEGEARCAALAAENAGLKKFITKECHVAHVEPETFYEEEITRYVNADGYEPETPATDAFLAEVKREATEPLQKEIEVLKKHLLMSVGDIRDLIDYNAETGVLTAKVNFSGRQAGSVIGSQTWQGYYAFSLFGKKCFAHRLAWLLHYGEWPSQPIDHINGIKTDNSIRNLRLCSLSQNQFNKPTQKNNTTGVKGVYWNKRDKRYVASVQFNGKKYSAGHHKDIESAKEEVMKLREKLAGEFTNHGEFELAEQIRKGVQS</sequence>
<dbReference type="GO" id="GO:0004519">
    <property type="term" value="F:endonuclease activity"/>
    <property type="evidence" value="ECO:0007669"/>
    <property type="project" value="UniProtKB-KW"/>
</dbReference>
<evidence type="ECO:0000259" key="1">
    <source>
        <dbReference type="Pfam" id="PF13392"/>
    </source>
</evidence>
<comment type="caution">
    <text evidence="2">The sequence shown here is derived from an EMBL/GenBank/DDBJ whole genome shotgun (WGS) entry which is preliminary data.</text>
</comment>
<evidence type="ECO:0000313" key="3">
    <source>
        <dbReference type="Proteomes" id="UP000230495"/>
    </source>
</evidence>
<dbReference type="Gene3D" id="3.90.75.20">
    <property type="match status" value="1"/>
</dbReference>
<gene>
    <name evidence="2" type="ORF">B9Q37_20445</name>
</gene>
<dbReference type="Pfam" id="PF13392">
    <property type="entry name" value="HNH_3"/>
    <property type="match status" value="1"/>
</dbReference>
<dbReference type="Proteomes" id="UP000230495">
    <property type="component" value="Unassembled WGS sequence"/>
</dbReference>
<dbReference type="EMBL" id="NEEU01000017">
    <property type="protein sequence ID" value="PJD70932.1"/>
    <property type="molecule type" value="Genomic_DNA"/>
</dbReference>
<proteinExistence type="predicted"/>
<name>A0A2J0PG00_9ENTR</name>
<dbReference type="SUPFAM" id="SSF54060">
    <property type="entry name" value="His-Me finger endonucleases"/>
    <property type="match status" value="1"/>
</dbReference>
<dbReference type="InterPro" id="IPR003615">
    <property type="entry name" value="HNH_nuc"/>
</dbReference>
<feature type="domain" description="HNH nuclease" evidence="1">
    <location>
        <begin position="159"/>
        <end position="201"/>
    </location>
</feature>